<name>A0A1W0WYT7_HYPEX</name>
<feature type="region of interest" description="Disordered" evidence="1">
    <location>
        <begin position="405"/>
        <end position="489"/>
    </location>
</feature>
<feature type="compositionally biased region" description="Basic and acidic residues" evidence="1">
    <location>
        <begin position="410"/>
        <end position="429"/>
    </location>
</feature>
<feature type="compositionally biased region" description="Polar residues" evidence="1">
    <location>
        <begin position="160"/>
        <end position="173"/>
    </location>
</feature>
<sequence length="489" mass="54294">MVDDSDDCILLEEIVRVELEEVECIGEVKKVEYLGDLRDLGGTIKKERNERSLRAAIPRNDALSEDLFRLEVTETSTPRPLRRTSSDDSGTSSQNSNGQENEIPAAFEDIQPAYTAHGDDDDDVLLTKPPIVYPEGSLKTIANVRREELRRRGGILPHYNNYTAPNKPSQSANIPPAESIPEQPAKFQDENFDNWVRKPMKPKAPRPPQPVDIFLAERKKPRRDSLPVAASQAVQSEQKPAGWFNRNLMDMGRSISAPPGDETSFQGYPRSPSPTVECDGDYDNQSVRGDAMPVPETVAPPAGTPKTTIVFRANSVNAMIELESFCANQKIDMDGAVRVMEGTRPGEQLAEIVVACRLYAEKLVRNYDGRTLPGTGNRVRCWIKDLESGPGKVQFQPNSGQFAVSLNRKRNSDQMPRSHEEMDKALEAYKKKKKAPSEEEEKGPSPPPMGPSEEETSPMPRSEEAPPTSSPQSRMEEVVGDESVEVLQL</sequence>
<protein>
    <submittedName>
        <fullName evidence="2">Uncharacterized protein</fullName>
    </submittedName>
</protein>
<proteinExistence type="predicted"/>
<feature type="compositionally biased region" description="Low complexity" evidence="1">
    <location>
        <begin position="87"/>
        <end position="99"/>
    </location>
</feature>
<gene>
    <name evidence="2" type="ORF">BV898_05661</name>
</gene>
<comment type="caution">
    <text evidence="2">The sequence shown here is derived from an EMBL/GenBank/DDBJ whole genome shotgun (WGS) entry which is preliminary data.</text>
</comment>
<dbReference type="AlphaFoldDB" id="A0A1W0WYT7"/>
<reference evidence="3" key="1">
    <citation type="submission" date="2017-01" db="EMBL/GenBank/DDBJ databases">
        <title>Comparative genomics of anhydrobiosis in the tardigrade Hypsibius dujardini.</title>
        <authorList>
            <person name="Yoshida Y."/>
            <person name="Koutsovoulos G."/>
            <person name="Laetsch D."/>
            <person name="Stevens L."/>
            <person name="Kumar S."/>
            <person name="Horikawa D."/>
            <person name="Ishino K."/>
            <person name="Komine S."/>
            <person name="Tomita M."/>
            <person name="Blaxter M."/>
            <person name="Arakawa K."/>
        </authorList>
    </citation>
    <scope>NUCLEOTIDE SEQUENCE [LARGE SCALE GENOMIC DNA]</scope>
    <source>
        <strain evidence="3">Z151</strain>
    </source>
</reference>
<evidence type="ECO:0000313" key="3">
    <source>
        <dbReference type="Proteomes" id="UP000192578"/>
    </source>
</evidence>
<organism evidence="2 3">
    <name type="scientific">Hypsibius exemplaris</name>
    <name type="common">Freshwater tardigrade</name>
    <dbReference type="NCBI Taxonomy" id="2072580"/>
    <lineage>
        <taxon>Eukaryota</taxon>
        <taxon>Metazoa</taxon>
        <taxon>Ecdysozoa</taxon>
        <taxon>Tardigrada</taxon>
        <taxon>Eutardigrada</taxon>
        <taxon>Parachela</taxon>
        <taxon>Hypsibioidea</taxon>
        <taxon>Hypsibiidae</taxon>
        <taxon>Hypsibius</taxon>
    </lineage>
</organism>
<accession>A0A1W0WYT7</accession>
<keyword evidence="3" id="KW-1185">Reference proteome</keyword>
<dbReference type="EMBL" id="MTYJ01000031">
    <property type="protein sequence ID" value="OQV20374.1"/>
    <property type="molecule type" value="Genomic_DNA"/>
</dbReference>
<evidence type="ECO:0000313" key="2">
    <source>
        <dbReference type="EMBL" id="OQV20374.1"/>
    </source>
</evidence>
<evidence type="ECO:0000256" key="1">
    <source>
        <dbReference type="SAM" id="MobiDB-lite"/>
    </source>
</evidence>
<feature type="compositionally biased region" description="Acidic residues" evidence="1">
    <location>
        <begin position="478"/>
        <end position="489"/>
    </location>
</feature>
<feature type="region of interest" description="Disordered" evidence="1">
    <location>
        <begin position="156"/>
        <end position="181"/>
    </location>
</feature>
<feature type="region of interest" description="Disordered" evidence="1">
    <location>
        <begin position="255"/>
        <end position="285"/>
    </location>
</feature>
<dbReference type="Proteomes" id="UP000192578">
    <property type="component" value="Unassembled WGS sequence"/>
</dbReference>
<feature type="region of interest" description="Disordered" evidence="1">
    <location>
        <begin position="73"/>
        <end position="101"/>
    </location>
</feature>